<dbReference type="EMBL" id="CAKOGL010000031">
    <property type="protein sequence ID" value="CAH2108718.1"/>
    <property type="molecule type" value="Genomic_DNA"/>
</dbReference>
<protein>
    <submittedName>
        <fullName evidence="1">Uncharacterized protein</fullName>
    </submittedName>
</protein>
<sequence length="71" mass="8478">MLKSIVYKTIIPHLHDQIGRRINNIKSLEANKRPEAHIKVSINMSMKPQTHRHRAPVRRFVTRSRQRRNES</sequence>
<accession>A0AAU9VBW6</accession>
<comment type="caution">
    <text evidence="1">The sequence shown here is derived from an EMBL/GenBank/DDBJ whole genome shotgun (WGS) entry which is preliminary data.</text>
</comment>
<keyword evidence="2" id="KW-1185">Reference proteome</keyword>
<organism evidence="1 2">
    <name type="scientific">Euphydryas editha</name>
    <name type="common">Edith's checkerspot</name>
    <dbReference type="NCBI Taxonomy" id="104508"/>
    <lineage>
        <taxon>Eukaryota</taxon>
        <taxon>Metazoa</taxon>
        <taxon>Ecdysozoa</taxon>
        <taxon>Arthropoda</taxon>
        <taxon>Hexapoda</taxon>
        <taxon>Insecta</taxon>
        <taxon>Pterygota</taxon>
        <taxon>Neoptera</taxon>
        <taxon>Endopterygota</taxon>
        <taxon>Lepidoptera</taxon>
        <taxon>Glossata</taxon>
        <taxon>Ditrysia</taxon>
        <taxon>Papilionoidea</taxon>
        <taxon>Nymphalidae</taxon>
        <taxon>Nymphalinae</taxon>
        <taxon>Euphydryas</taxon>
    </lineage>
</organism>
<reference evidence="1" key="1">
    <citation type="submission" date="2022-03" db="EMBL/GenBank/DDBJ databases">
        <authorList>
            <person name="Tunstrom K."/>
        </authorList>
    </citation>
    <scope>NUCLEOTIDE SEQUENCE</scope>
</reference>
<evidence type="ECO:0000313" key="1">
    <source>
        <dbReference type="EMBL" id="CAH2108718.1"/>
    </source>
</evidence>
<evidence type="ECO:0000313" key="2">
    <source>
        <dbReference type="Proteomes" id="UP001153954"/>
    </source>
</evidence>
<proteinExistence type="predicted"/>
<gene>
    <name evidence="1" type="ORF">EEDITHA_LOCUS22626</name>
</gene>
<dbReference type="AlphaFoldDB" id="A0AAU9VBW6"/>
<dbReference type="Proteomes" id="UP001153954">
    <property type="component" value="Unassembled WGS sequence"/>
</dbReference>
<name>A0AAU9VBW6_EUPED</name>